<dbReference type="InterPro" id="IPR013806">
    <property type="entry name" value="Kringle-like"/>
</dbReference>
<keyword evidence="5" id="KW-0597">Phosphoprotein</keyword>
<keyword evidence="13 22" id="KW-1133">Transmembrane helix</keyword>
<feature type="domain" description="FZ" evidence="24">
    <location>
        <begin position="52"/>
        <end position="187"/>
    </location>
</feature>
<dbReference type="PROSITE" id="PS50070">
    <property type="entry name" value="KRINGLE_2"/>
    <property type="match status" value="1"/>
</dbReference>
<evidence type="ECO:0000256" key="16">
    <source>
        <dbReference type="ARBA" id="ARBA00023157"/>
    </source>
</evidence>
<keyword evidence="15" id="KW-0829">Tyrosine-protein kinase</keyword>
<dbReference type="PRINTS" id="PR00018">
    <property type="entry name" value="KRINGLE"/>
</dbReference>
<dbReference type="GO" id="GO:0005886">
    <property type="term" value="C:plasma membrane"/>
    <property type="evidence" value="ECO:0007669"/>
    <property type="project" value="UniProtKB-SubCell"/>
</dbReference>
<dbReference type="SMART" id="SM00219">
    <property type="entry name" value="TyrKc"/>
    <property type="match status" value="1"/>
</dbReference>
<dbReference type="PROSITE" id="PS00109">
    <property type="entry name" value="PROTEIN_KINASE_TYR"/>
    <property type="match status" value="1"/>
</dbReference>
<evidence type="ECO:0000256" key="4">
    <source>
        <dbReference type="ARBA" id="ARBA00022475"/>
    </source>
</evidence>
<evidence type="ECO:0000313" key="27">
    <source>
        <dbReference type="Proteomes" id="UP001431783"/>
    </source>
</evidence>
<gene>
    <name evidence="26" type="ORF">WA026_004308</name>
</gene>
<keyword evidence="11" id="KW-0418">Kinase</keyword>
<dbReference type="Gene3D" id="1.10.2000.10">
    <property type="entry name" value="Frizzled cysteine-rich domain"/>
    <property type="match status" value="1"/>
</dbReference>
<dbReference type="Proteomes" id="UP001431783">
    <property type="component" value="Unassembled WGS sequence"/>
</dbReference>
<comment type="caution">
    <text evidence="26">The sequence shown here is derived from an EMBL/GenBank/DDBJ whole genome shotgun (WGS) entry which is preliminary data.</text>
</comment>
<dbReference type="PRINTS" id="PR00109">
    <property type="entry name" value="TYRKINASE"/>
</dbReference>
<accession>A0AAW1V9W7</accession>
<dbReference type="InterPro" id="IPR001245">
    <property type="entry name" value="Ser-Thr/Tyr_kinase_cat_dom"/>
</dbReference>
<evidence type="ECO:0000256" key="18">
    <source>
        <dbReference type="ARBA" id="ARBA00023180"/>
    </source>
</evidence>
<evidence type="ECO:0000256" key="15">
    <source>
        <dbReference type="ARBA" id="ARBA00023137"/>
    </source>
</evidence>
<dbReference type="EMBL" id="JARQZJ010000122">
    <property type="protein sequence ID" value="KAK9889021.1"/>
    <property type="molecule type" value="Genomic_DNA"/>
</dbReference>
<evidence type="ECO:0000256" key="1">
    <source>
        <dbReference type="ARBA" id="ARBA00004251"/>
    </source>
</evidence>
<dbReference type="GO" id="GO:0007169">
    <property type="term" value="P:cell surface receptor protein tyrosine kinase signaling pathway"/>
    <property type="evidence" value="ECO:0007669"/>
    <property type="project" value="TreeGrafter"/>
</dbReference>
<dbReference type="CDD" id="cd00108">
    <property type="entry name" value="KR"/>
    <property type="match status" value="1"/>
</dbReference>
<evidence type="ECO:0000256" key="6">
    <source>
        <dbReference type="ARBA" id="ARBA00022572"/>
    </source>
</evidence>
<evidence type="ECO:0000256" key="13">
    <source>
        <dbReference type="ARBA" id="ARBA00022989"/>
    </source>
</evidence>
<keyword evidence="4" id="KW-1003">Cell membrane</keyword>
<dbReference type="InterPro" id="IPR020635">
    <property type="entry name" value="Tyr_kinase_cat_dom"/>
</dbReference>
<dbReference type="InterPro" id="IPR017441">
    <property type="entry name" value="Protein_kinase_ATP_BS"/>
</dbReference>
<evidence type="ECO:0000259" key="24">
    <source>
        <dbReference type="PROSITE" id="PS50038"/>
    </source>
</evidence>
<dbReference type="SUPFAM" id="SSF56112">
    <property type="entry name" value="Protein kinase-like (PK-like)"/>
    <property type="match status" value="1"/>
</dbReference>
<feature type="domain" description="Protein kinase" evidence="23">
    <location>
        <begin position="375"/>
        <end position="662"/>
    </location>
</feature>
<evidence type="ECO:0000256" key="8">
    <source>
        <dbReference type="ARBA" id="ARBA00022692"/>
    </source>
</evidence>
<keyword evidence="16" id="KW-1015">Disulfide bond</keyword>
<dbReference type="GO" id="GO:0004714">
    <property type="term" value="F:transmembrane receptor protein tyrosine kinase activity"/>
    <property type="evidence" value="ECO:0007669"/>
    <property type="project" value="UniProtKB-EC"/>
</dbReference>
<evidence type="ECO:0000256" key="12">
    <source>
        <dbReference type="ARBA" id="ARBA00022840"/>
    </source>
</evidence>
<dbReference type="InterPro" id="IPR038178">
    <property type="entry name" value="Kringle_sf"/>
</dbReference>
<keyword evidence="3" id="KW-0217">Developmental protein</keyword>
<dbReference type="FunFam" id="3.30.200.20:FF:000159">
    <property type="entry name" value="muscle, skeletal receptor tyrosine-protein kinase"/>
    <property type="match status" value="1"/>
</dbReference>
<dbReference type="EC" id="2.7.10.1" evidence="2"/>
<dbReference type="InterPro" id="IPR050122">
    <property type="entry name" value="RTK"/>
</dbReference>
<dbReference type="GO" id="GO:0043235">
    <property type="term" value="C:receptor complex"/>
    <property type="evidence" value="ECO:0007669"/>
    <property type="project" value="TreeGrafter"/>
</dbReference>
<feature type="binding site" evidence="21">
    <location>
        <position position="409"/>
    </location>
    <ligand>
        <name>ATP</name>
        <dbReference type="ChEBI" id="CHEBI:30616"/>
    </ligand>
</feature>
<protein>
    <recommendedName>
        <fullName evidence="2">receptor protein-tyrosine kinase</fullName>
        <ecNumber evidence="2">2.7.10.1</ecNumber>
    </recommendedName>
</protein>
<dbReference type="InterPro" id="IPR008266">
    <property type="entry name" value="Tyr_kinase_AS"/>
</dbReference>
<organism evidence="26 27">
    <name type="scientific">Henosepilachna vigintioctopunctata</name>
    <dbReference type="NCBI Taxonomy" id="420089"/>
    <lineage>
        <taxon>Eukaryota</taxon>
        <taxon>Metazoa</taxon>
        <taxon>Ecdysozoa</taxon>
        <taxon>Arthropoda</taxon>
        <taxon>Hexapoda</taxon>
        <taxon>Insecta</taxon>
        <taxon>Pterygota</taxon>
        <taxon>Neoptera</taxon>
        <taxon>Endopterygota</taxon>
        <taxon>Coleoptera</taxon>
        <taxon>Polyphaga</taxon>
        <taxon>Cucujiformia</taxon>
        <taxon>Coccinelloidea</taxon>
        <taxon>Coccinellidae</taxon>
        <taxon>Epilachninae</taxon>
        <taxon>Epilachnini</taxon>
        <taxon>Henosepilachna</taxon>
    </lineage>
</organism>
<keyword evidence="9" id="KW-0732">Signal</keyword>
<name>A0AAW1V9W7_9CUCU</name>
<dbReference type="PROSITE" id="PS50011">
    <property type="entry name" value="PROTEIN_KINASE_DOM"/>
    <property type="match status" value="1"/>
</dbReference>
<comment type="caution">
    <text evidence="20">Lacks conserved residue(s) required for the propagation of feature annotation.</text>
</comment>
<evidence type="ECO:0000256" key="11">
    <source>
        <dbReference type="ARBA" id="ARBA00022777"/>
    </source>
</evidence>
<keyword evidence="18" id="KW-0325">Glycoprotein</keyword>
<evidence type="ECO:0000256" key="10">
    <source>
        <dbReference type="ARBA" id="ARBA00022741"/>
    </source>
</evidence>
<dbReference type="InterPro" id="IPR000001">
    <property type="entry name" value="Kringle"/>
</dbReference>
<evidence type="ECO:0000256" key="19">
    <source>
        <dbReference type="ARBA" id="ARBA00051243"/>
    </source>
</evidence>
<dbReference type="Pfam" id="PF00051">
    <property type="entry name" value="Kringle"/>
    <property type="match status" value="1"/>
</dbReference>
<keyword evidence="7" id="KW-0808">Transferase</keyword>
<dbReference type="Pfam" id="PF07714">
    <property type="entry name" value="PK_Tyr_Ser-Thr"/>
    <property type="match status" value="1"/>
</dbReference>
<dbReference type="PROSITE" id="PS50038">
    <property type="entry name" value="FZ"/>
    <property type="match status" value="1"/>
</dbReference>
<keyword evidence="10 21" id="KW-0547">Nucleotide-binding</keyword>
<keyword evidence="17" id="KW-0675">Receptor</keyword>
<proteinExistence type="predicted"/>
<evidence type="ECO:0000256" key="21">
    <source>
        <dbReference type="PROSITE-ProRule" id="PRU10141"/>
    </source>
</evidence>
<dbReference type="FunFam" id="1.10.2000.10:FF:000009">
    <property type="entry name" value="Muscle, skeletal, receptor tyrosine kinase"/>
    <property type="match status" value="1"/>
</dbReference>
<evidence type="ECO:0000256" key="20">
    <source>
        <dbReference type="PROSITE-ProRule" id="PRU00121"/>
    </source>
</evidence>
<keyword evidence="12 21" id="KW-0067">ATP-binding</keyword>
<evidence type="ECO:0000256" key="2">
    <source>
        <dbReference type="ARBA" id="ARBA00011902"/>
    </source>
</evidence>
<dbReference type="Gene3D" id="3.30.200.20">
    <property type="entry name" value="Phosphorylase Kinase, domain 1"/>
    <property type="match status" value="1"/>
</dbReference>
<dbReference type="InterPro" id="IPR020067">
    <property type="entry name" value="Frizzled_dom"/>
</dbReference>
<dbReference type="GO" id="GO:0017147">
    <property type="term" value="F:Wnt-protein binding"/>
    <property type="evidence" value="ECO:0007669"/>
    <property type="project" value="TreeGrafter"/>
</dbReference>
<keyword evidence="27" id="KW-1185">Reference proteome</keyword>
<dbReference type="GO" id="GO:0005524">
    <property type="term" value="F:ATP binding"/>
    <property type="evidence" value="ECO:0007669"/>
    <property type="project" value="UniProtKB-UniRule"/>
</dbReference>
<dbReference type="InterPro" id="IPR000719">
    <property type="entry name" value="Prot_kinase_dom"/>
</dbReference>
<keyword evidence="8 22" id="KW-0812">Transmembrane</keyword>
<comment type="catalytic activity">
    <reaction evidence="19">
        <text>L-tyrosyl-[protein] + ATP = O-phospho-L-tyrosyl-[protein] + ADP + H(+)</text>
        <dbReference type="Rhea" id="RHEA:10596"/>
        <dbReference type="Rhea" id="RHEA-COMP:10136"/>
        <dbReference type="Rhea" id="RHEA-COMP:20101"/>
        <dbReference type="ChEBI" id="CHEBI:15378"/>
        <dbReference type="ChEBI" id="CHEBI:30616"/>
        <dbReference type="ChEBI" id="CHEBI:46858"/>
        <dbReference type="ChEBI" id="CHEBI:61978"/>
        <dbReference type="ChEBI" id="CHEBI:456216"/>
        <dbReference type="EC" id="2.7.10.1"/>
    </reaction>
</comment>
<dbReference type="AlphaFoldDB" id="A0AAW1V9W7"/>
<dbReference type="InterPro" id="IPR011009">
    <property type="entry name" value="Kinase-like_dom_sf"/>
</dbReference>
<feature type="domain" description="Kringle" evidence="25">
    <location>
        <begin position="200"/>
        <end position="279"/>
    </location>
</feature>
<dbReference type="SUPFAM" id="SSF57440">
    <property type="entry name" value="Kringle-like"/>
    <property type="match status" value="1"/>
</dbReference>
<dbReference type="InterPro" id="IPR036790">
    <property type="entry name" value="Frizzled_dom_sf"/>
</dbReference>
<reference evidence="26 27" key="1">
    <citation type="submission" date="2023-03" db="EMBL/GenBank/DDBJ databases">
        <title>Genome insight into feeding habits of ladybird beetles.</title>
        <authorList>
            <person name="Li H.-S."/>
            <person name="Huang Y.-H."/>
            <person name="Pang H."/>
        </authorList>
    </citation>
    <scope>NUCLEOTIDE SEQUENCE [LARGE SCALE GENOMIC DNA]</scope>
    <source>
        <strain evidence="26">SYSU_2023b</strain>
        <tissue evidence="26">Whole body</tissue>
    </source>
</reference>
<evidence type="ECO:0000259" key="23">
    <source>
        <dbReference type="PROSITE" id="PS50011"/>
    </source>
</evidence>
<evidence type="ECO:0000256" key="3">
    <source>
        <dbReference type="ARBA" id="ARBA00022473"/>
    </source>
</evidence>
<dbReference type="SMART" id="SM00130">
    <property type="entry name" value="KR"/>
    <property type="match status" value="1"/>
</dbReference>
<evidence type="ECO:0000313" key="26">
    <source>
        <dbReference type="EMBL" id="KAK9889021.1"/>
    </source>
</evidence>
<feature type="transmembrane region" description="Helical" evidence="22">
    <location>
        <begin position="302"/>
        <end position="323"/>
    </location>
</feature>
<dbReference type="Gene3D" id="2.40.20.10">
    <property type="entry name" value="Plasminogen Kringle 4"/>
    <property type="match status" value="1"/>
</dbReference>
<keyword evidence="14 22" id="KW-0472">Membrane</keyword>
<evidence type="ECO:0000256" key="5">
    <source>
        <dbReference type="ARBA" id="ARBA00022553"/>
    </source>
</evidence>
<evidence type="ECO:0000256" key="14">
    <source>
        <dbReference type="ARBA" id="ARBA00023136"/>
    </source>
</evidence>
<evidence type="ECO:0000256" key="9">
    <source>
        <dbReference type="ARBA" id="ARBA00022729"/>
    </source>
</evidence>
<dbReference type="Pfam" id="PF01392">
    <property type="entry name" value="Fz"/>
    <property type="match status" value="1"/>
</dbReference>
<keyword evidence="6 20" id="KW-0420">Kringle</keyword>
<dbReference type="PROSITE" id="PS00107">
    <property type="entry name" value="PROTEIN_KINASE_ATP"/>
    <property type="match status" value="1"/>
</dbReference>
<dbReference type="PANTHER" id="PTHR24416">
    <property type="entry name" value="TYROSINE-PROTEIN KINASE RECEPTOR"/>
    <property type="match status" value="1"/>
</dbReference>
<evidence type="ECO:0000256" key="17">
    <source>
        <dbReference type="ARBA" id="ARBA00023170"/>
    </source>
</evidence>
<sequence length="671" mass="76620">MSRYACCQAKKLSFNRITLSNTGNGHACPSQMEIMYIIFVLASIILQSNTEKHDGYCASYYGKICKKYIDDTKRVYYNTSEGYKNEEITTGLWSEMIVTFKEPCRSAAEVFMCAYSFPECNIYTPLPLCYEDCIAVKNLFCYKEWAIIEEKKSKGVFFQSRGHFRLPDCDKLPKYVVINKTASCAHTGLTEIKKDEVTYDCVKGRGRFYQGKVNVTESGILCQRWDSQSPHTHVSPPNVFPELENSENFCRNAGGEEVKPWCYTSNGTKRWEYCDIPLCPNSVVDDNKDMSIMMDDLTPTKLIIISVSGLLIIIVIMLLVLLCHRVHKHFLGYNPAVTTEVNIDLNKLPSNMAYHRHGATLNPKLEKLEFPRNDIIYIRDLGQGAFGRVFQARAPGLVSGEEFTVVAVKMLKDDASEDMQDDFEKEACLLSEFDHPNIVKLLGVCAIGRPMCLLFEYMGKGDLNEFLRQCSPSNYVLRSAIDGEYCNRDIFKDNQLNHLDLLNIALQIASGMVYLSDRKFVHRDLATRNCLINDNMVVKIADFGLSQKIYLQDYYKGSERDAIPVRWMPLESILYNKYTPESDVWAFGVCLWEIFSFALQPYFGMTHEEVVKFLKAGEVLHSPDNTPPSVYEVMKQCWAQKPSDRPSFRAIHQSLTAIHTSMLSQPHQMMA</sequence>
<dbReference type="FunFam" id="1.10.510.10:FF:000554">
    <property type="entry name" value="Predicted protein"/>
    <property type="match status" value="1"/>
</dbReference>
<dbReference type="PROSITE" id="PS00021">
    <property type="entry name" value="KRINGLE_1"/>
    <property type="match status" value="1"/>
</dbReference>
<evidence type="ECO:0000256" key="22">
    <source>
        <dbReference type="SAM" id="Phobius"/>
    </source>
</evidence>
<evidence type="ECO:0000256" key="7">
    <source>
        <dbReference type="ARBA" id="ARBA00022679"/>
    </source>
</evidence>
<dbReference type="Gene3D" id="1.10.510.10">
    <property type="entry name" value="Transferase(Phosphotransferase) domain 1"/>
    <property type="match status" value="1"/>
</dbReference>
<dbReference type="PANTHER" id="PTHR24416:SF317">
    <property type="entry name" value="MUSCLE, SKELETAL RECEPTOR TYROSINE-PROTEIN KINASE"/>
    <property type="match status" value="1"/>
</dbReference>
<comment type="subcellular location">
    <subcellularLocation>
        <location evidence="1">Cell membrane</location>
        <topology evidence="1">Single-pass type I membrane protein</topology>
    </subcellularLocation>
</comment>
<dbReference type="InterPro" id="IPR018056">
    <property type="entry name" value="Kringle_CS"/>
</dbReference>
<evidence type="ECO:0000259" key="25">
    <source>
        <dbReference type="PROSITE" id="PS50070"/>
    </source>
</evidence>